<reference evidence="2" key="1">
    <citation type="submission" date="2023-10" db="EMBL/GenBank/DDBJ databases">
        <authorList>
            <person name="Chen Y."/>
            <person name="Shah S."/>
            <person name="Dougan E. K."/>
            <person name="Thang M."/>
            <person name="Chan C."/>
        </authorList>
    </citation>
    <scope>NUCLEOTIDE SEQUENCE [LARGE SCALE GENOMIC DNA]</scope>
</reference>
<feature type="region of interest" description="Disordered" evidence="1">
    <location>
        <begin position="1"/>
        <end position="26"/>
    </location>
</feature>
<name>A0ABN9RSH8_9DINO</name>
<evidence type="ECO:0000313" key="3">
    <source>
        <dbReference type="Proteomes" id="UP001189429"/>
    </source>
</evidence>
<gene>
    <name evidence="2" type="ORF">PCOR1329_LOCUS22347</name>
</gene>
<proteinExistence type="predicted"/>
<protein>
    <submittedName>
        <fullName evidence="2">Uncharacterized protein</fullName>
    </submittedName>
</protein>
<feature type="compositionally biased region" description="Basic and acidic residues" evidence="1">
    <location>
        <begin position="90"/>
        <end position="103"/>
    </location>
</feature>
<dbReference type="EMBL" id="CAUYUJ010007456">
    <property type="protein sequence ID" value="CAK0820829.1"/>
    <property type="molecule type" value="Genomic_DNA"/>
</dbReference>
<feature type="non-terminal residue" evidence="2">
    <location>
        <position position="103"/>
    </location>
</feature>
<dbReference type="Proteomes" id="UP001189429">
    <property type="component" value="Unassembled WGS sequence"/>
</dbReference>
<sequence length="103" mass="10788">SQAPALPHPPGQPQRARPRGRAGAGRRVAALFCAGGRAQAGMGAAKPAGAPRQEMYGEAGDGASGSSGRSPMPRREGAKVVNKMPQSFRLSRESEELRRALRQ</sequence>
<organism evidence="2 3">
    <name type="scientific">Prorocentrum cordatum</name>
    <dbReference type="NCBI Taxonomy" id="2364126"/>
    <lineage>
        <taxon>Eukaryota</taxon>
        <taxon>Sar</taxon>
        <taxon>Alveolata</taxon>
        <taxon>Dinophyceae</taxon>
        <taxon>Prorocentrales</taxon>
        <taxon>Prorocentraceae</taxon>
        <taxon>Prorocentrum</taxon>
    </lineage>
</organism>
<evidence type="ECO:0000313" key="2">
    <source>
        <dbReference type="EMBL" id="CAK0820829.1"/>
    </source>
</evidence>
<comment type="caution">
    <text evidence="2">The sequence shown here is derived from an EMBL/GenBank/DDBJ whole genome shotgun (WGS) entry which is preliminary data.</text>
</comment>
<keyword evidence="3" id="KW-1185">Reference proteome</keyword>
<feature type="compositionally biased region" description="Pro residues" evidence="1">
    <location>
        <begin position="1"/>
        <end position="12"/>
    </location>
</feature>
<accession>A0ABN9RSH8</accession>
<feature type="region of interest" description="Disordered" evidence="1">
    <location>
        <begin position="39"/>
        <end position="103"/>
    </location>
</feature>
<feature type="compositionally biased region" description="Low complexity" evidence="1">
    <location>
        <begin position="39"/>
        <end position="50"/>
    </location>
</feature>
<feature type="non-terminal residue" evidence="2">
    <location>
        <position position="1"/>
    </location>
</feature>
<evidence type="ECO:0000256" key="1">
    <source>
        <dbReference type="SAM" id="MobiDB-lite"/>
    </source>
</evidence>